<dbReference type="GO" id="GO:0004519">
    <property type="term" value="F:endonuclease activity"/>
    <property type="evidence" value="ECO:0007669"/>
    <property type="project" value="InterPro"/>
</dbReference>
<evidence type="ECO:0000259" key="1">
    <source>
        <dbReference type="Pfam" id="PF03354"/>
    </source>
</evidence>
<accession>A0A8S5T4X5</accession>
<dbReference type="Gene3D" id="3.40.50.300">
    <property type="entry name" value="P-loop containing nucleotide triphosphate hydrolases"/>
    <property type="match status" value="1"/>
</dbReference>
<dbReference type="Pfam" id="PF20441">
    <property type="entry name" value="TerL_nuclease"/>
    <property type="match status" value="1"/>
</dbReference>
<dbReference type="InterPro" id="IPR046461">
    <property type="entry name" value="TerL_ATPase"/>
</dbReference>
<feature type="domain" description="Terminase large subunit-like endonuclease" evidence="2">
    <location>
        <begin position="281"/>
        <end position="554"/>
    </location>
</feature>
<dbReference type="PANTHER" id="PTHR41287">
    <property type="match status" value="1"/>
</dbReference>
<name>A0A8S5T4X5_9CAUD</name>
<dbReference type="InterPro" id="IPR005021">
    <property type="entry name" value="Terminase_largesu-like"/>
</dbReference>
<proteinExistence type="predicted"/>
<dbReference type="EMBL" id="BK032752">
    <property type="protein sequence ID" value="DAF58396.1"/>
    <property type="molecule type" value="Genomic_DNA"/>
</dbReference>
<evidence type="ECO:0000313" key="3">
    <source>
        <dbReference type="EMBL" id="DAF58396.1"/>
    </source>
</evidence>
<sequence>MPEMLMLAPSIEVPTPDDGAELRYNQTEVDRVKKFFSMLVFGQNQWAGQPFHLLEWERRAIREFFGIQIRNDRGQWVRYRRFLYDEIAKKNGKSEFAAGLGLNLLVNDGESRPQVGIFAADKTNADIIYQCAKYMVEHTALGQPAHRPLAWCRDSVREIRTRFGGMMKVYSSDADTKHGFSFSAIIIDELHAQPNRRLWDVLTVGSNAARLQQAVIVLTTAGDDPDRKSIGWEVHEKCRRLLAWRRGEPERPMDEDDPQWLPIMYGISTLTQDDPDKIAELDIYDEALWKTCNPSYGVTIQPRQFRDDARAAKASEAAERNFRWLRLNQWISTKDVGWLPLTLYDKTQIGPSAKAEREAWVDEHLTGKTCYGGLDMSLRTDLSALVLVFPPQPGLDQGVALFRAWRPLEGVTEAEQRDHVPYRDWERAGFLTLCQGDMIDNRDVIAAILDAKERYDLRALGIDQYLTATMTPLLQDEGVEIIAIPQTMAGMSPAMKELEGLIREHKMLHVHNTCARWCFGNVRCAVDGNENQKPMKNRSIGRIDITVAWIIAVAAWIVKRNQKPDLAEAMRQRAYHL</sequence>
<feature type="domain" description="Terminase large subunit-like ATPase" evidence="1">
    <location>
        <begin position="70"/>
        <end position="224"/>
    </location>
</feature>
<dbReference type="InterPro" id="IPR027417">
    <property type="entry name" value="P-loop_NTPase"/>
</dbReference>
<protein>
    <submittedName>
        <fullName evidence="3">Large Terminase</fullName>
    </submittedName>
</protein>
<reference evidence="3" key="1">
    <citation type="journal article" date="2021" name="Proc. Natl. Acad. Sci. U.S.A.">
        <title>A Catalog of Tens of Thousands of Viruses from Human Metagenomes Reveals Hidden Associations with Chronic Diseases.</title>
        <authorList>
            <person name="Tisza M.J."/>
            <person name="Buck C.B."/>
        </authorList>
    </citation>
    <scope>NUCLEOTIDE SEQUENCE</scope>
    <source>
        <strain evidence="3">CtL7J9</strain>
    </source>
</reference>
<organism evidence="3">
    <name type="scientific">Siphoviridae sp. ctL7J9</name>
    <dbReference type="NCBI Taxonomy" id="2827845"/>
    <lineage>
        <taxon>Viruses</taxon>
        <taxon>Duplodnaviria</taxon>
        <taxon>Heunggongvirae</taxon>
        <taxon>Uroviricota</taxon>
        <taxon>Caudoviricetes</taxon>
    </lineage>
</organism>
<dbReference type="InterPro" id="IPR046462">
    <property type="entry name" value="TerL_nuclease"/>
</dbReference>
<evidence type="ECO:0000259" key="2">
    <source>
        <dbReference type="Pfam" id="PF20441"/>
    </source>
</evidence>
<dbReference type="PANTHER" id="PTHR41287:SF1">
    <property type="entry name" value="PROTEIN YMFN"/>
    <property type="match status" value="1"/>
</dbReference>
<dbReference type="Pfam" id="PF03354">
    <property type="entry name" value="TerL_ATPase"/>
    <property type="match status" value="1"/>
</dbReference>